<dbReference type="EMBL" id="JPKZ01001137">
    <property type="protein sequence ID" value="KHN83761.1"/>
    <property type="molecule type" value="Genomic_DNA"/>
</dbReference>
<feature type="non-terminal residue" evidence="1">
    <location>
        <position position="104"/>
    </location>
</feature>
<proteinExistence type="predicted"/>
<sequence>MLTILTDGKCYELKAIDGQTETHNNSLLNNSNTAYECIQRRSKEERVQLKPALKMYLGTQIWTKKYVPTYFFTQSLITAWPHTAAHLYFTKTFAHQHYKDSPSV</sequence>
<evidence type="ECO:0000313" key="2">
    <source>
        <dbReference type="Proteomes" id="UP000031036"/>
    </source>
</evidence>
<gene>
    <name evidence="1" type="ORF">Tcan_00741</name>
</gene>
<accession>A0A0B2VJW5</accession>
<organism evidence="1 2">
    <name type="scientific">Toxocara canis</name>
    <name type="common">Canine roundworm</name>
    <dbReference type="NCBI Taxonomy" id="6265"/>
    <lineage>
        <taxon>Eukaryota</taxon>
        <taxon>Metazoa</taxon>
        <taxon>Ecdysozoa</taxon>
        <taxon>Nematoda</taxon>
        <taxon>Chromadorea</taxon>
        <taxon>Rhabditida</taxon>
        <taxon>Spirurina</taxon>
        <taxon>Ascaridomorpha</taxon>
        <taxon>Ascaridoidea</taxon>
        <taxon>Toxocaridae</taxon>
        <taxon>Toxocara</taxon>
    </lineage>
</organism>
<protein>
    <submittedName>
        <fullName evidence="1">Uncharacterized protein</fullName>
    </submittedName>
</protein>
<evidence type="ECO:0000313" key="1">
    <source>
        <dbReference type="EMBL" id="KHN83761.1"/>
    </source>
</evidence>
<dbReference type="Proteomes" id="UP000031036">
    <property type="component" value="Unassembled WGS sequence"/>
</dbReference>
<name>A0A0B2VJW5_TOXCA</name>
<comment type="caution">
    <text evidence="1">The sequence shown here is derived from an EMBL/GenBank/DDBJ whole genome shotgun (WGS) entry which is preliminary data.</text>
</comment>
<dbReference type="AlphaFoldDB" id="A0A0B2VJW5"/>
<keyword evidence="2" id="KW-1185">Reference proteome</keyword>
<reference evidence="1 2" key="1">
    <citation type="submission" date="2014-11" db="EMBL/GenBank/DDBJ databases">
        <title>Genetic blueprint of the zoonotic pathogen Toxocara canis.</title>
        <authorList>
            <person name="Zhu X.-Q."/>
            <person name="Korhonen P.K."/>
            <person name="Cai H."/>
            <person name="Young N.D."/>
            <person name="Nejsum P."/>
            <person name="von Samson-Himmelstjerna G."/>
            <person name="Boag P.R."/>
            <person name="Tan P."/>
            <person name="Li Q."/>
            <person name="Min J."/>
            <person name="Yang Y."/>
            <person name="Wang X."/>
            <person name="Fang X."/>
            <person name="Hall R.S."/>
            <person name="Hofmann A."/>
            <person name="Sternberg P.W."/>
            <person name="Jex A.R."/>
            <person name="Gasser R.B."/>
        </authorList>
    </citation>
    <scope>NUCLEOTIDE SEQUENCE [LARGE SCALE GENOMIC DNA]</scope>
    <source>
        <strain evidence="1">PN_DK_2014</strain>
    </source>
</reference>